<reference evidence="1 2" key="1">
    <citation type="submission" date="2024-02" db="EMBL/GenBank/DDBJ databases">
        <authorList>
            <person name="Chen Y."/>
            <person name="Shah S."/>
            <person name="Dougan E. K."/>
            <person name="Thang M."/>
            <person name="Chan C."/>
        </authorList>
    </citation>
    <scope>NUCLEOTIDE SEQUENCE [LARGE SCALE GENOMIC DNA]</scope>
</reference>
<gene>
    <name evidence="1" type="ORF">CCMP2556_LOCUS31805</name>
</gene>
<accession>A0ABP0NMT3</accession>
<dbReference type="EMBL" id="CAXAMN010021940">
    <property type="protein sequence ID" value="CAK9064713.1"/>
    <property type="molecule type" value="Genomic_DNA"/>
</dbReference>
<name>A0ABP0NMT3_9DINO</name>
<sequence length="130" mass="14647">MALVTGFSTRLVAFGARQRGRVNWHVWKFVQSWILPGGLGAARCTWMFGLEKWDIHHSGCAGAWPWRFCGVIGTTSQGGTVGEAVRREEGCSSRKRRSRAARKRRSHLRCHRRSRVARGVAYSRCTSSLT</sequence>
<keyword evidence="2" id="KW-1185">Reference proteome</keyword>
<protein>
    <submittedName>
        <fullName evidence="1">Uncharacterized protein</fullName>
    </submittedName>
</protein>
<evidence type="ECO:0000313" key="2">
    <source>
        <dbReference type="Proteomes" id="UP001642484"/>
    </source>
</evidence>
<dbReference type="Proteomes" id="UP001642484">
    <property type="component" value="Unassembled WGS sequence"/>
</dbReference>
<organism evidence="1 2">
    <name type="scientific">Durusdinium trenchii</name>
    <dbReference type="NCBI Taxonomy" id="1381693"/>
    <lineage>
        <taxon>Eukaryota</taxon>
        <taxon>Sar</taxon>
        <taxon>Alveolata</taxon>
        <taxon>Dinophyceae</taxon>
        <taxon>Suessiales</taxon>
        <taxon>Symbiodiniaceae</taxon>
        <taxon>Durusdinium</taxon>
    </lineage>
</organism>
<evidence type="ECO:0000313" key="1">
    <source>
        <dbReference type="EMBL" id="CAK9064713.1"/>
    </source>
</evidence>
<comment type="caution">
    <text evidence="1">The sequence shown here is derived from an EMBL/GenBank/DDBJ whole genome shotgun (WGS) entry which is preliminary data.</text>
</comment>
<proteinExistence type="predicted"/>